<dbReference type="Proteomes" id="UP001371305">
    <property type="component" value="Unassembled WGS sequence"/>
</dbReference>
<dbReference type="Gene3D" id="2.60.40.10">
    <property type="entry name" value="Immunoglobulins"/>
    <property type="match status" value="7"/>
</dbReference>
<dbReference type="InterPro" id="IPR023827">
    <property type="entry name" value="Peptidase_S8_Asp-AS"/>
</dbReference>
<dbReference type="Gene3D" id="3.40.50.200">
    <property type="entry name" value="Peptidase S8/S53 domain"/>
    <property type="match status" value="1"/>
</dbReference>
<dbReference type="PRINTS" id="PR00723">
    <property type="entry name" value="SUBTILISIN"/>
</dbReference>
<dbReference type="PANTHER" id="PTHR43399:SF4">
    <property type="entry name" value="CELL WALL-ASSOCIATED PROTEASE"/>
    <property type="match status" value="1"/>
</dbReference>
<dbReference type="PROSITE" id="PS00136">
    <property type="entry name" value="SUBTILASE_ASP"/>
    <property type="match status" value="1"/>
</dbReference>
<feature type="active site" description="Charge relay system" evidence="10">
    <location>
        <position position="313"/>
    </location>
</feature>
<feature type="domain" description="Peptidase S8/S53" evidence="14">
    <location>
        <begin position="250"/>
        <end position="509"/>
    </location>
</feature>
<comment type="caution">
    <text evidence="16">The sequence shown here is derived from an EMBL/GenBank/DDBJ whole genome shotgun (WGS) entry which is preliminary data.</text>
</comment>
<evidence type="ECO:0000256" key="5">
    <source>
        <dbReference type="ARBA" id="ARBA00022670"/>
    </source>
</evidence>
<feature type="signal peptide" evidence="13">
    <location>
        <begin position="1"/>
        <end position="24"/>
    </location>
</feature>
<dbReference type="SUPFAM" id="SSF49464">
    <property type="entry name" value="Carboxypeptidase regulatory domain-like"/>
    <property type="match status" value="1"/>
</dbReference>
<evidence type="ECO:0000256" key="13">
    <source>
        <dbReference type="SAM" id="SignalP"/>
    </source>
</evidence>
<evidence type="ECO:0000256" key="4">
    <source>
        <dbReference type="ARBA" id="ARBA00022490"/>
    </source>
</evidence>
<evidence type="ECO:0000256" key="10">
    <source>
        <dbReference type="PROSITE-ProRule" id="PRU01240"/>
    </source>
</evidence>
<dbReference type="InterPro" id="IPR051048">
    <property type="entry name" value="Peptidase_S8/S53_subtilisin"/>
</dbReference>
<dbReference type="InterPro" id="IPR013783">
    <property type="entry name" value="Ig-like_fold"/>
</dbReference>
<evidence type="ECO:0000259" key="14">
    <source>
        <dbReference type="Pfam" id="PF00082"/>
    </source>
</evidence>
<evidence type="ECO:0000256" key="8">
    <source>
        <dbReference type="ARBA" id="ARBA00023069"/>
    </source>
</evidence>
<keyword evidence="13" id="KW-0732">Signal</keyword>
<dbReference type="InterPro" id="IPR000209">
    <property type="entry name" value="Peptidase_S8/S53_dom"/>
</dbReference>
<comment type="similarity">
    <text evidence="3 10 11">Belongs to the peptidase S8 family.</text>
</comment>
<feature type="active site" description="Charge relay system" evidence="10">
    <location>
        <position position="258"/>
    </location>
</feature>
<dbReference type="InterPro" id="IPR036852">
    <property type="entry name" value="Peptidase_S8/S53_dom_sf"/>
</dbReference>
<evidence type="ECO:0000256" key="6">
    <source>
        <dbReference type="ARBA" id="ARBA00022801"/>
    </source>
</evidence>
<evidence type="ECO:0000259" key="15">
    <source>
        <dbReference type="Pfam" id="PF22544"/>
    </source>
</evidence>
<keyword evidence="17" id="KW-1185">Reference proteome</keyword>
<evidence type="ECO:0000256" key="3">
    <source>
        <dbReference type="ARBA" id="ARBA00011073"/>
    </source>
</evidence>
<proteinExistence type="inferred from homology"/>
<keyword evidence="4" id="KW-0963">Cytoplasm</keyword>
<dbReference type="InterPro" id="IPR015500">
    <property type="entry name" value="Peptidase_S8_subtilisin-rel"/>
</dbReference>
<keyword evidence="9" id="KW-0966">Cell projection</keyword>
<dbReference type="SUPFAM" id="SSF52743">
    <property type="entry name" value="Subtilisin-like"/>
    <property type="match status" value="1"/>
</dbReference>
<accession>A0ABU9ARU6</accession>
<dbReference type="PROSITE" id="PS00137">
    <property type="entry name" value="SUBTILASE_HIS"/>
    <property type="match status" value="1"/>
</dbReference>
<feature type="active site" description="Charge relay system" evidence="10">
    <location>
        <position position="473"/>
    </location>
</feature>
<evidence type="ECO:0000256" key="12">
    <source>
        <dbReference type="SAM" id="MobiDB-lite"/>
    </source>
</evidence>
<feature type="domain" description="HYDIN/VesB/CFA65-like Ig-like" evidence="15">
    <location>
        <begin position="2335"/>
        <end position="2434"/>
    </location>
</feature>
<dbReference type="InterPro" id="IPR008969">
    <property type="entry name" value="CarboxyPept-like_regulatory"/>
</dbReference>
<dbReference type="PROSITE" id="PS00138">
    <property type="entry name" value="SUBTILASE_SER"/>
    <property type="match status" value="1"/>
</dbReference>
<dbReference type="InterPro" id="IPR053879">
    <property type="entry name" value="HYDIN_VesB_CFA65-like_Ig"/>
</dbReference>
<dbReference type="RefSeq" id="WP_341403519.1">
    <property type="nucleotide sequence ID" value="NZ_JBBUKT010000002.1"/>
</dbReference>
<evidence type="ECO:0000256" key="9">
    <source>
        <dbReference type="ARBA" id="ARBA00023273"/>
    </source>
</evidence>
<dbReference type="NCBIfam" id="NF012200">
    <property type="entry name" value="choice_anch_D"/>
    <property type="match status" value="5"/>
</dbReference>
<evidence type="ECO:0000256" key="7">
    <source>
        <dbReference type="ARBA" id="ARBA00022825"/>
    </source>
</evidence>
<evidence type="ECO:0000313" key="16">
    <source>
        <dbReference type="EMBL" id="MEK7950105.1"/>
    </source>
</evidence>
<name>A0ABU9ARU6_9BACT</name>
<keyword evidence="5 10" id="KW-0645">Protease</keyword>
<dbReference type="Gene3D" id="2.60.40.1120">
    <property type="entry name" value="Carboxypeptidase-like, regulatory domain"/>
    <property type="match status" value="1"/>
</dbReference>
<feature type="chain" id="PRO_5045688017" evidence="13">
    <location>
        <begin position="25"/>
        <end position="3392"/>
    </location>
</feature>
<dbReference type="Pfam" id="PF13620">
    <property type="entry name" value="CarboxypepD_reg"/>
    <property type="match status" value="1"/>
</dbReference>
<keyword evidence="8" id="KW-0969">Cilium</keyword>
<dbReference type="InterPro" id="IPR029062">
    <property type="entry name" value="Class_I_gatase-like"/>
</dbReference>
<dbReference type="InterPro" id="IPR023828">
    <property type="entry name" value="Peptidase_S8_Ser-AS"/>
</dbReference>
<feature type="region of interest" description="Disordered" evidence="12">
    <location>
        <begin position="26"/>
        <end position="65"/>
    </location>
</feature>
<evidence type="ECO:0000313" key="17">
    <source>
        <dbReference type="Proteomes" id="UP001371305"/>
    </source>
</evidence>
<dbReference type="Pfam" id="PF00082">
    <property type="entry name" value="Peptidase_S8"/>
    <property type="match status" value="1"/>
</dbReference>
<dbReference type="PROSITE" id="PS51892">
    <property type="entry name" value="SUBTILASE"/>
    <property type="match status" value="1"/>
</dbReference>
<keyword evidence="7 10" id="KW-0720">Serine protease</keyword>
<dbReference type="InterPro" id="IPR034204">
    <property type="entry name" value="PfSUB1-like_cat_dom"/>
</dbReference>
<dbReference type="PANTHER" id="PTHR43399">
    <property type="entry name" value="SUBTILISIN-RELATED"/>
    <property type="match status" value="1"/>
</dbReference>
<organism evidence="16 17">
    <name type="scientific">Luteolibacter soli</name>
    <dbReference type="NCBI Taxonomy" id="3135280"/>
    <lineage>
        <taxon>Bacteria</taxon>
        <taxon>Pseudomonadati</taxon>
        <taxon>Verrucomicrobiota</taxon>
        <taxon>Verrucomicrobiia</taxon>
        <taxon>Verrucomicrobiales</taxon>
        <taxon>Verrucomicrobiaceae</taxon>
        <taxon>Luteolibacter</taxon>
    </lineage>
</organism>
<evidence type="ECO:0000256" key="2">
    <source>
        <dbReference type="ARBA" id="ARBA00004496"/>
    </source>
</evidence>
<dbReference type="SUPFAM" id="SSF52317">
    <property type="entry name" value="Class I glutamine amidotransferase-like"/>
    <property type="match status" value="4"/>
</dbReference>
<comment type="subcellular location">
    <subcellularLocation>
        <location evidence="1">Cell projection</location>
        <location evidence="1">Cilium</location>
    </subcellularLocation>
    <subcellularLocation>
        <location evidence="2">Cytoplasm</location>
    </subcellularLocation>
</comment>
<dbReference type="EMBL" id="JBBUKT010000002">
    <property type="protein sequence ID" value="MEK7950105.1"/>
    <property type="molecule type" value="Genomic_DNA"/>
</dbReference>
<feature type="compositionally biased region" description="Low complexity" evidence="12">
    <location>
        <begin position="32"/>
        <end position="44"/>
    </location>
</feature>
<evidence type="ECO:0000256" key="11">
    <source>
        <dbReference type="RuleBase" id="RU003355"/>
    </source>
</evidence>
<reference evidence="16 17" key="1">
    <citation type="submission" date="2024-04" db="EMBL/GenBank/DDBJ databases">
        <title>Luteolibacter sp. isolated from soil.</title>
        <authorList>
            <person name="An J."/>
        </authorList>
    </citation>
    <scope>NUCLEOTIDE SEQUENCE [LARGE SCALE GENOMIC DNA]</scope>
    <source>
        <strain evidence="16 17">Y139</strain>
    </source>
</reference>
<dbReference type="InterPro" id="IPR022398">
    <property type="entry name" value="Peptidase_S8_His-AS"/>
</dbReference>
<evidence type="ECO:0000256" key="1">
    <source>
        <dbReference type="ARBA" id="ARBA00004138"/>
    </source>
</evidence>
<sequence>MKRLLTLLALLLIALLLLLSPRHAPVTGSGDSTASTEATAFSTAGPDSRDQSGPERNALDSSAGVEAPADHLLATAKLLDRRELSLPGNQNRRRISQLVESSFKYPLLQVEETWQHLPDGRDKRLSRTIQVADHAMMRFPAGFDRAAVADWCARQGLKIRRKLLTDDVYLVQAPHAILDAVDGLISRFRADFGNEQLAIAEPDYLQFADVTPSDPSFSSLWGLHNTGQSSGVADADIDAPEAWSISTGSRDVIVGIIDSGIDGSHPDLAANMYTNPGEIPANGIDDDANGFIDDVHGWDFYTDDSDPTDGNGHGTHCAGTIGGVGDNLIGVAGVNWEVSLVALQFLSPGGSGSTSDAVDAVNYGRKLGVTLTSNSWGGGAYSATLEQAIRDAGAAGQLFIAAAGNDATDNDITPHYPSTYNLDNVIAVASTTRTDALSSFSCFGKTTVDLGAPGTDIYSTTPGNTYGTKSGTSMATPHVSGAAALLYAISPERSHMDIKEVLLQTADRLPALNGICVSGGRLNLHRAAEYVSGPRVLPSVVEVAELAGNGDGIASPGETITFDVAFKNVGSEPAEASTATLGLETPTPGVTVTGGPFPLSYLDPGELTGLHRFTIALAPNLPTPAQVPLKFTVTPATGESWTSLRPLEVHSFHRISGQVLRKDGLGAIGGAALTYSGPLGGTITTDADGHFDFQVYEGSYQLRATAAGYMAGTTTTVTLPPNAEGLELRLGKAQLSAAPESISVSLLAGDSTTRTVQITNDGNVPLQWQSTVASISANQSTNLPAHVAGTEEDPDRPGAVRVHDALPSVEDVDVDLGGVGIGMLTGSFSEFATEMGSRGASVTALTLPLGATSLNGISIVVLDDTASSLTAADIALLRAWTMAGGALFLEGDESVSMGNINALANGSGIQGLVYDSFIFETLTDIVPHEITENVTSIGASSYGAHCTVSGPAEALVRTPSGDIFAAASWLGAGRVFMAGNEIHYTSDWATGQTRLFVNQAVDWLAARSRWLQIADPVSGTLAPGETATVTLLFDASFVEAGIYQGGLVLTTDSPTTPKREIAVQLSVSDAPAISFDPAELVFPDSAVNGTAIRNIAIENPGTQPVSISAITINHPAFAIVSPAPLTLAPRQRLTLPVTFCPPDVGLQEGAITISSDDPTHPLLSAQLRGTGFTGALLNYSPLAFSTSTPQGTARTEQLLISNPGDMPLEWSVGMSDTSNESANDTDVLADLLVDLDRDYQTITSLIPGRYDFTDGVTGTNISDGGNDMYDNGNYLATNLAATTYLNYSDGKITASPASFGPGGRYFTRKYPGLFVFSAEMQGVDNFQITGGTGADSSGTVDGSELTMTFHGRTYRGFLKRTYGAGDPSINQLVIVEDRPGLGHSFPTDTNEDDHTVSGLSGTRRIHYLLYAGNSGSSLGAEEVARPVMQAFLQLIDPGLTWVYAEPSSGSIPAGGSTPVQLRFDASHANVGNYKGILSLLHSQAGRPAVTIPLAMQVTGAPILQVSAEALEFQPTSIGSIRSQALQITNLGSAPLSVQAALAGSPFFSLPLSAPLQLAAGETRSLAIHFGPEDFGEVVGTLTLTTNAPGQAPRQIGLHGSGMASGALSVGPNTLALSLVSGSSATQSLNLANSGASAVSWTSTVVPVGDGSLTKPLQGLKALVISSSSSYYDDLVARLKTEGADTSYINYSSLTAGNISGKNLIYLDGNVDYLSSSNLTLLRTWVMDGGSLFLADQNSYFSYPNSILAGSGITLSYWNSSSPAATFLPHPVTTGVTALPATYYYGQLTLAAPAVPIMKMGTATVGAISSLGKGRVACFGDDVFYDKTGVVSHLNLAVRLALWGSHRMIDWLELSPPSGTAAASSASPLQVTAKTTGMAAGEYLAEIQLTATSPAQNLTVPVRLTVTGTPDLETTPASITMPATCAGTFSEQNFTLENRGAATLLITGIDSSSPDFSIAGTGYPLSVPAFSSVVVRVRHQPATASGPLAASLTIHSNEPAQPALQVPVTGSAILPPVAALATPLPLQFTLAAGTTMTGSFTLANQGNSALTWSVPSIAVTSATDLSTALTKLDANQASVTAAIPYREHFDEGFTGSEIIDGGANLFDGGNKLSTDLSDSNLIYTDGLITAAPGSLGTSGQYFTRKYPGLFVFAADLKNVNEFRIRGNLGANGAGAAVGSSVLLQRGQVTYRGFFKRVQGPGFRTLHHLVIVEDKPGLSHSFASDTNDDAHTISGLAANTRLYHLVYVGSTGSVSDDAQVQGIMSSFLDATLGTPTFRTTSPASGTVAAGGSADVTVTANASGLIGGIYRSSIELATNDPVRPVVLVPVELTVIGTPAITLSRTTATFASVFAGANATTISATVTNSGTEVLSVSSLTIDAPFTVTPADSAFTLVPGASRTLTLGFNSPQVGTFQGKLRIASNAANTPAAEITLNGTATPPPLATTNATPYTVNLQGGLTTATRSFNISNPGGAALQWSASVEYTPYAAPNGKDLQGLQIGVISVFDPFLDYLEAALVARGATVTYLAAAASPNPTPYDVILLDQTIDSLSTAYIATLKTWIENGGCMMVTTENSSITKINSLMSGGGIVAATGTGGYGSLQVVPHPITSGITSLYDTSYPYLQFNLSGQAAALTKRQINSTTFNNSTVVGPQGKGWVIASTSVFYDVFTYNSTGNRKLTDQCFSWMAGRLRGFVTPTPVSGTTAIGATSTAGFTINSAGMIPGTYQATLKYTTNSPAQPAVTVPITIEVPTESTLLPNKSSITFASTKAGVPASTTLRVDHKGTVPVIISALELPEGFTATGPAFPLTLKGGASATFTVRFSPLLANSYGGNLRIISNAVTPPPAIPLSGTATLGPVLEAPVQLPPLTRFAGATSTLPLQVANAGPENLTWTSSVMNPSAPGTTSPVLAGLRVGVFANNHQSLLADLATWGATPTNIPTTAGLLTPAAYDTIIIDGRMTSLVSSHFSALREWVKSGGTLILEGGTYSSVSRLNSLIKDSGLSAAHVPVTTAQATGFAVLPLMQGVSALTGTDCEIGLAATGQASLLALLPDGRGFAAQGSLGQGRILALGQQLFSDARYTTGSARVLAANSLSVLQRGRDVSWLSCSATGGTLVPGASADFNLSFNSTGLAPGTYRRQLRLTSNDPLRPTVPLLAEMTVIAPWTIQPASLDFGAVMQGDLLTRTVLISGDNSEPITATASPLGAGPFQLHSAAQFPVVADTPVTLPLTFQPTAEGDTASTLNLETIAGTITIPLQGKGVSSNGFPLTDFSAWRSLHFPAGGPFTGLHDDPDGDGLDLGTEYVFLRDPLQQDAVNPIRLLGHSANGLRVGYTRRGTVPDSAILLDTSDDLSSWLPFVPADRLLHQNPDGSTSVEVEVPLNEAHKFFVRGSVGTR</sequence>
<keyword evidence="6 10" id="KW-0378">Hydrolase</keyword>
<protein>
    <submittedName>
        <fullName evidence="16">S8 family serine peptidase</fullName>
    </submittedName>
</protein>
<dbReference type="CDD" id="cd07473">
    <property type="entry name" value="Peptidases_S8_Subtilisin_like"/>
    <property type="match status" value="1"/>
</dbReference>
<gene>
    <name evidence="16" type="ORF">WKV53_06350</name>
</gene>
<dbReference type="Gene3D" id="3.40.50.880">
    <property type="match status" value="1"/>
</dbReference>
<dbReference type="Pfam" id="PF22544">
    <property type="entry name" value="HYDIN_VesB_CFA65-like_Ig"/>
    <property type="match status" value="1"/>
</dbReference>